<dbReference type="GeneID" id="62144770"/>
<evidence type="ECO:0000313" key="1">
    <source>
        <dbReference type="EMBL" id="KAF7953782.1"/>
    </source>
</evidence>
<comment type="caution">
    <text evidence="1">The sequence shown here is derived from an EMBL/GenBank/DDBJ whole genome shotgun (WGS) entry which is preliminary data.</text>
</comment>
<dbReference type="EMBL" id="RCSW01000002">
    <property type="protein sequence ID" value="KAF7953782.1"/>
    <property type="molecule type" value="Genomic_DNA"/>
</dbReference>
<name>A0A9P5M662_9HELO</name>
<dbReference type="AlphaFoldDB" id="A0A9P5M662"/>
<gene>
    <name evidence="1" type="ORF">EAE97_001181</name>
</gene>
<organism evidence="1 2">
    <name type="scientific">Botrytis byssoidea</name>
    <dbReference type="NCBI Taxonomy" id="139641"/>
    <lineage>
        <taxon>Eukaryota</taxon>
        <taxon>Fungi</taxon>
        <taxon>Dikarya</taxon>
        <taxon>Ascomycota</taxon>
        <taxon>Pezizomycotina</taxon>
        <taxon>Leotiomycetes</taxon>
        <taxon>Helotiales</taxon>
        <taxon>Sclerotiniaceae</taxon>
        <taxon>Botrytis</taxon>
    </lineage>
</organism>
<evidence type="ECO:0000313" key="2">
    <source>
        <dbReference type="Proteomes" id="UP000710849"/>
    </source>
</evidence>
<dbReference type="Proteomes" id="UP000710849">
    <property type="component" value="Unassembled WGS sequence"/>
</dbReference>
<protein>
    <submittedName>
        <fullName evidence="1">Uncharacterized protein</fullName>
    </submittedName>
</protein>
<accession>A0A9P5M662</accession>
<keyword evidence="2" id="KW-1185">Reference proteome</keyword>
<reference evidence="1 2" key="1">
    <citation type="journal article" date="2020" name="Genome Biol. Evol.">
        <title>Comparative genomics of Sclerotiniaceae.</title>
        <authorList>
            <person name="Valero Jimenez C.A."/>
            <person name="Steentjes M."/>
            <person name="Scholten O.E."/>
            <person name="Van Kan J.A.L."/>
        </authorList>
    </citation>
    <scope>NUCLEOTIDE SEQUENCE [LARGE SCALE GENOMIC DNA]</scope>
    <source>
        <strain evidence="1 2">MUCL 94</strain>
    </source>
</reference>
<sequence length="70" mass="7312">MFGQNGSNKPTWLHKPSLFACVSLDKTEVSAYSNQNCNPGANGEDGLGDIGGGCADLDTQFTAARIGSIY</sequence>
<proteinExistence type="predicted"/>
<dbReference type="RefSeq" id="XP_038737592.1">
    <property type="nucleotide sequence ID" value="XM_038871691.1"/>
</dbReference>